<dbReference type="InterPro" id="IPR029044">
    <property type="entry name" value="Nucleotide-diphossugar_trans"/>
</dbReference>
<feature type="domain" description="Glycosyltransferase 2-like" evidence="1">
    <location>
        <begin position="8"/>
        <end position="173"/>
    </location>
</feature>
<dbReference type="CDD" id="cd00761">
    <property type="entry name" value="Glyco_tranf_GTA_type"/>
    <property type="match status" value="1"/>
</dbReference>
<evidence type="ECO:0000259" key="1">
    <source>
        <dbReference type="Pfam" id="PF00535"/>
    </source>
</evidence>
<dbReference type="eggNOG" id="COG1216">
    <property type="taxonomic scope" value="Bacteria"/>
</dbReference>
<dbReference type="Gene3D" id="3.90.550.10">
    <property type="entry name" value="Spore Coat Polysaccharide Biosynthesis Protein SpsA, Chain A"/>
    <property type="match status" value="1"/>
</dbReference>
<dbReference type="RefSeq" id="WP_007280959.1">
    <property type="nucleotide sequence ID" value="NZ_ABCK01000034.1"/>
</dbReference>
<sequence length="300" mass="35200">MKKNLPISIVIPSYNRAPQLRITLPLYLSLPVEKIILVDDCSTDGTELEYAELDHPKFLYYRNPENLKQPGARNKGVELSTSKYLIMGEDDVYMAADYVESLYKKMIELRADFIAGRMINMNRDETYESAQGRAMLMSNKEFKSRNSLGFDYSCQFDEAIPTPYLHACSIFRRDWAVQYPYCGRYRGNGLREESHFYLNAYRHGAKMYYESSVAAYHMFHDYEGGCRGTHLSYAYSGVVNTHKFLNVFWDEIQDIFEIKQNRLVFELIFTLNLFKSTFKHWISMTFPNLHKLLKKLKEKS</sequence>
<dbReference type="EMBL" id="ABCK01000034">
    <property type="protein sequence ID" value="EDM25184.1"/>
    <property type="molecule type" value="Genomic_DNA"/>
</dbReference>
<dbReference type="SUPFAM" id="SSF53448">
    <property type="entry name" value="Nucleotide-diphospho-sugar transferases"/>
    <property type="match status" value="1"/>
</dbReference>
<comment type="caution">
    <text evidence="2">The sequence shown here is derived from an EMBL/GenBank/DDBJ whole genome shotgun (WGS) entry which is preliminary data.</text>
</comment>
<protein>
    <submittedName>
        <fullName evidence="2">Glycosyl transferase</fullName>
    </submittedName>
</protein>
<dbReference type="PANTHER" id="PTHR22916:SF3">
    <property type="entry name" value="UDP-GLCNAC:BETAGAL BETA-1,3-N-ACETYLGLUCOSAMINYLTRANSFERASE-LIKE PROTEIN 1"/>
    <property type="match status" value="1"/>
</dbReference>
<proteinExistence type="predicted"/>
<dbReference type="STRING" id="313628.LNTAR_03109"/>
<name>A6DT09_9BACT</name>
<dbReference type="Proteomes" id="UP000004947">
    <property type="component" value="Unassembled WGS sequence"/>
</dbReference>
<dbReference type="Pfam" id="PF00535">
    <property type="entry name" value="Glycos_transf_2"/>
    <property type="match status" value="1"/>
</dbReference>
<accession>A6DT09</accession>
<organism evidence="2 3">
    <name type="scientific">Lentisphaera araneosa HTCC2155</name>
    <dbReference type="NCBI Taxonomy" id="313628"/>
    <lineage>
        <taxon>Bacteria</taxon>
        <taxon>Pseudomonadati</taxon>
        <taxon>Lentisphaerota</taxon>
        <taxon>Lentisphaeria</taxon>
        <taxon>Lentisphaerales</taxon>
        <taxon>Lentisphaeraceae</taxon>
        <taxon>Lentisphaera</taxon>
    </lineage>
</organism>
<gene>
    <name evidence="2" type="ORF">LNTAR_03109</name>
</gene>
<keyword evidence="2" id="KW-0808">Transferase</keyword>
<dbReference type="PANTHER" id="PTHR22916">
    <property type="entry name" value="GLYCOSYLTRANSFERASE"/>
    <property type="match status" value="1"/>
</dbReference>
<evidence type="ECO:0000313" key="3">
    <source>
        <dbReference type="Proteomes" id="UP000004947"/>
    </source>
</evidence>
<dbReference type="OrthoDB" id="9771846at2"/>
<dbReference type="InterPro" id="IPR001173">
    <property type="entry name" value="Glyco_trans_2-like"/>
</dbReference>
<reference evidence="2 3" key="1">
    <citation type="journal article" date="2010" name="J. Bacteriol.">
        <title>Genome sequence of Lentisphaera araneosa HTCC2155T, the type species of the order Lentisphaerales in the phylum Lentisphaerae.</title>
        <authorList>
            <person name="Thrash J.C."/>
            <person name="Cho J.C."/>
            <person name="Vergin K.L."/>
            <person name="Morris R.M."/>
            <person name="Giovannoni S.J."/>
        </authorList>
    </citation>
    <scope>NUCLEOTIDE SEQUENCE [LARGE SCALE GENOMIC DNA]</scope>
    <source>
        <strain evidence="2 3">HTCC2155</strain>
    </source>
</reference>
<evidence type="ECO:0000313" key="2">
    <source>
        <dbReference type="EMBL" id="EDM25184.1"/>
    </source>
</evidence>
<dbReference type="GO" id="GO:0016758">
    <property type="term" value="F:hexosyltransferase activity"/>
    <property type="evidence" value="ECO:0007669"/>
    <property type="project" value="UniProtKB-ARBA"/>
</dbReference>
<keyword evidence="3" id="KW-1185">Reference proteome</keyword>
<dbReference type="AlphaFoldDB" id="A6DT09"/>